<name>A0A8T2UZD5_CERRI</name>
<protein>
    <submittedName>
        <fullName evidence="2">Uncharacterized protein</fullName>
    </submittedName>
</protein>
<feature type="region of interest" description="Disordered" evidence="1">
    <location>
        <begin position="1"/>
        <end position="84"/>
    </location>
</feature>
<feature type="region of interest" description="Disordered" evidence="1">
    <location>
        <begin position="113"/>
        <end position="133"/>
    </location>
</feature>
<gene>
    <name evidence="2" type="ORF">KP509_03G042800</name>
</gene>
<dbReference type="Proteomes" id="UP000825935">
    <property type="component" value="Chromosome 3"/>
</dbReference>
<evidence type="ECO:0000256" key="1">
    <source>
        <dbReference type="SAM" id="MobiDB-lite"/>
    </source>
</evidence>
<evidence type="ECO:0000313" key="2">
    <source>
        <dbReference type="EMBL" id="KAH7441547.1"/>
    </source>
</evidence>
<accession>A0A8T2UZD5</accession>
<sequence>MLVRFSSPLRAARQPPSTLAESTSTSSTLLSRSTVATQKKMQPLRWGTKAQRSFRAHERNTADVAPDAKQPPPEARVPSTLQEASSKKVLPVRITLKQGLPLTIKLKMGGCPMKEPQGSATTTHPPPPTRADQAAYTDEDVEAGMRAHDMKCRRLWRALALLLKAEISRRRQEKQAEDTKKLAVVRIVAPPRRKSIVIPFSPYAKIPPLREGLPSPKRLVFYYNKHRKRELPSMSADGPARKRQRVLSGVSEDPATYEWGLACDGSLQKKLEDLEVLHSKLAIKRQKRNGRPSVKNFYKLPSYHQQQRRLADYTPSLPPIAEVMNDENEDVPSCC</sequence>
<proteinExistence type="predicted"/>
<reference evidence="2" key="1">
    <citation type="submission" date="2021-08" db="EMBL/GenBank/DDBJ databases">
        <title>WGS assembly of Ceratopteris richardii.</title>
        <authorList>
            <person name="Marchant D.B."/>
            <person name="Chen G."/>
            <person name="Jenkins J."/>
            <person name="Shu S."/>
            <person name="Leebens-Mack J."/>
            <person name="Grimwood J."/>
            <person name="Schmutz J."/>
            <person name="Soltis P."/>
            <person name="Soltis D."/>
            <person name="Chen Z.-H."/>
        </authorList>
    </citation>
    <scope>NUCLEOTIDE SEQUENCE</scope>
    <source>
        <strain evidence="2">Whitten #5841</strain>
        <tissue evidence="2">Leaf</tissue>
    </source>
</reference>
<dbReference type="AlphaFoldDB" id="A0A8T2UZD5"/>
<keyword evidence="3" id="KW-1185">Reference proteome</keyword>
<dbReference type="EMBL" id="CM035408">
    <property type="protein sequence ID" value="KAH7441547.1"/>
    <property type="molecule type" value="Genomic_DNA"/>
</dbReference>
<feature type="compositionally biased region" description="Low complexity" evidence="1">
    <location>
        <begin position="17"/>
        <end position="34"/>
    </location>
</feature>
<evidence type="ECO:0000313" key="3">
    <source>
        <dbReference type="Proteomes" id="UP000825935"/>
    </source>
</evidence>
<organism evidence="2 3">
    <name type="scientific">Ceratopteris richardii</name>
    <name type="common">Triangle waterfern</name>
    <dbReference type="NCBI Taxonomy" id="49495"/>
    <lineage>
        <taxon>Eukaryota</taxon>
        <taxon>Viridiplantae</taxon>
        <taxon>Streptophyta</taxon>
        <taxon>Embryophyta</taxon>
        <taxon>Tracheophyta</taxon>
        <taxon>Polypodiopsida</taxon>
        <taxon>Polypodiidae</taxon>
        <taxon>Polypodiales</taxon>
        <taxon>Pteridineae</taxon>
        <taxon>Pteridaceae</taxon>
        <taxon>Parkerioideae</taxon>
        <taxon>Ceratopteris</taxon>
    </lineage>
</organism>
<comment type="caution">
    <text evidence="2">The sequence shown here is derived from an EMBL/GenBank/DDBJ whole genome shotgun (WGS) entry which is preliminary data.</text>
</comment>